<proteinExistence type="predicted"/>
<evidence type="ECO:0000313" key="2">
    <source>
        <dbReference type="Proteomes" id="UP000584325"/>
    </source>
</evidence>
<sequence length="29" mass="3168">MFDQAPLAESGTLAESAPFVKRMNAMLLK</sequence>
<dbReference type="EMBL" id="JACHXS010000006">
    <property type="protein sequence ID" value="MBB3222588.1"/>
    <property type="molecule type" value="Genomic_DNA"/>
</dbReference>
<dbReference type="AlphaFoldDB" id="A0A7W5ECE2"/>
<dbReference type="Proteomes" id="UP000584325">
    <property type="component" value="Unassembled WGS sequence"/>
</dbReference>
<accession>A0A7W5ECE2</accession>
<name>A0A7W5ECE2_9BURK</name>
<organism evidence="1 2">
    <name type="scientific">Pseudoduganella umbonata</name>
    <dbReference type="NCBI Taxonomy" id="864828"/>
    <lineage>
        <taxon>Bacteria</taxon>
        <taxon>Pseudomonadati</taxon>
        <taxon>Pseudomonadota</taxon>
        <taxon>Betaproteobacteria</taxon>
        <taxon>Burkholderiales</taxon>
        <taxon>Oxalobacteraceae</taxon>
        <taxon>Telluria group</taxon>
        <taxon>Pseudoduganella</taxon>
    </lineage>
</organism>
<comment type="caution">
    <text evidence="1">The sequence shown here is derived from an EMBL/GenBank/DDBJ whole genome shotgun (WGS) entry which is preliminary data.</text>
</comment>
<gene>
    <name evidence="1" type="ORF">FHS02_003411</name>
</gene>
<protein>
    <submittedName>
        <fullName evidence="1">Uncharacterized protein</fullName>
    </submittedName>
</protein>
<evidence type="ECO:0000313" key="1">
    <source>
        <dbReference type="EMBL" id="MBB3222588.1"/>
    </source>
</evidence>
<reference evidence="1 2" key="1">
    <citation type="submission" date="2020-08" db="EMBL/GenBank/DDBJ databases">
        <title>Genomic Encyclopedia of Type Strains, Phase III (KMG-III): the genomes of soil and plant-associated and newly described type strains.</title>
        <authorList>
            <person name="Whitman W."/>
        </authorList>
    </citation>
    <scope>NUCLEOTIDE SEQUENCE [LARGE SCALE GENOMIC DNA]</scope>
    <source>
        <strain evidence="1 2">CECT 7753</strain>
    </source>
</reference>